<dbReference type="PROSITE" id="PS50082">
    <property type="entry name" value="WD_REPEATS_2"/>
    <property type="match status" value="1"/>
</dbReference>
<accession>A0A1J7IGC2</accession>
<organism evidence="5 6">
    <name type="scientific">Coniochaeta ligniaria NRRL 30616</name>
    <dbReference type="NCBI Taxonomy" id="1408157"/>
    <lineage>
        <taxon>Eukaryota</taxon>
        <taxon>Fungi</taxon>
        <taxon>Dikarya</taxon>
        <taxon>Ascomycota</taxon>
        <taxon>Pezizomycotina</taxon>
        <taxon>Sordariomycetes</taxon>
        <taxon>Sordariomycetidae</taxon>
        <taxon>Coniochaetales</taxon>
        <taxon>Coniochaetaceae</taxon>
        <taxon>Coniochaeta</taxon>
    </lineage>
</organism>
<gene>
    <name evidence="5" type="ORF">CONLIGDRAFT_683701</name>
</gene>
<evidence type="ECO:0000313" key="6">
    <source>
        <dbReference type="Proteomes" id="UP000182658"/>
    </source>
</evidence>
<dbReference type="FunCoup" id="A0A1J7IGC2">
    <property type="interactions" value="133"/>
</dbReference>
<dbReference type="Pfam" id="PF08596">
    <property type="entry name" value="Lgl_C"/>
    <property type="match status" value="1"/>
</dbReference>
<dbReference type="Pfam" id="PF00400">
    <property type="entry name" value="WD40"/>
    <property type="match status" value="1"/>
</dbReference>
<dbReference type="Gene3D" id="2.130.10.10">
    <property type="entry name" value="YVTN repeat-like/Quinoprotein amine dehydrogenase"/>
    <property type="match status" value="1"/>
</dbReference>
<evidence type="ECO:0000313" key="5">
    <source>
        <dbReference type="EMBL" id="OIW26751.1"/>
    </source>
</evidence>
<dbReference type="SMART" id="SM00320">
    <property type="entry name" value="WD40"/>
    <property type="match status" value="3"/>
</dbReference>
<evidence type="ECO:0000256" key="2">
    <source>
        <dbReference type="ARBA" id="ARBA00022483"/>
    </source>
</evidence>
<comment type="similarity">
    <text evidence="1">Belongs to the WD repeat L(2)GL family.</text>
</comment>
<feature type="domain" description="Lethal giant larvae (Lgl)-like C-terminal" evidence="4">
    <location>
        <begin position="511"/>
        <end position="897"/>
    </location>
</feature>
<dbReference type="InterPro" id="IPR036322">
    <property type="entry name" value="WD40_repeat_dom_sf"/>
</dbReference>
<reference evidence="5 6" key="1">
    <citation type="submission" date="2016-10" db="EMBL/GenBank/DDBJ databases">
        <title>Draft genome sequence of Coniochaeta ligniaria NRRL30616, a lignocellulolytic fungus for bioabatement of inhibitors in plant biomass hydrolysates.</title>
        <authorList>
            <consortium name="DOE Joint Genome Institute"/>
            <person name="Jimenez D.J."/>
            <person name="Hector R.E."/>
            <person name="Riley R."/>
            <person name="Sun H."/>
            <person name="Grigoriev I.V."/>
            <person name="Van Elsas J.D."/>
            <person name="Nichols N.N."/>
        </authorList>
    </citation>
    <scope>NUCLEOTIDE SEQUENCE [LARGE SCALE GENOMIC DNA]</scope>
    <source>
        <strain evidence="5 6">NRRL 30616</strain>
    </source>
</reference>
<proteinExistence type="inferred from homology"/>
<dbReference type="SUPFAM" id="SSF50978">
    <property type="entry name" value="WD40 repeat-like"/>
    <property type="match status" value="1"/>
</dbReference>
<dbReference type="PANTHER" id="PTHR10241">
    <property type="entry name" value="LETHAL 2 GIANT LARVAE PROTEIN"/>
    <property type="match status" value="1"/>
</dbReference>
<evidence type="ECO:0000256" key="3">
    <source>
        <dbReference type="PROSITE-ProRule" id="PRU00221"/>
    </source>
</evidence>
<dbReference type="GO" id="GO:0006893">
    <property type="term" value="P:Golgi to plasma membrane transport"/>
    <property type="evidence" value="ECO:0007669"/>
    <property type="project" value="TreeGrafter"/>
</dbReference>
<dbReference type="GO" id="GO:0006887">
    <property type="term" value="P:exocytosis"/>
    <property type="evidence" value="ECO:0007669"/>
    <property type="project" value="UniProtKB-KW"/>
</dbReference>
<keyword evidence="3" id="KW-0853">WD repeat</keyword>
<dbReference type="STRING" id="1408157.A0A1J7IGC2"/>
<protein>
    <recommendedName>
        <fullName evidence="4">Lethal giant larvae (Lgl)-like C-terminal domain-containing protein</fullName>
    </recommendedName>
</protein>
<dbReference type="InParanoid" id="A0A1J7IGC2"/>
<keyword evidence="6" id="KW-1185">Reference proteome</keyword>
<dbReference type="AlphaFoldDB" id="A0A1J7IGC2"/>
<keyword evidence="2" id="KW-0268">Exocytosis</keyword>
<dbReference type="InterPro" id="IPR001680">
    <property type="entry name" value="WD40_rpt"/>
</dbReference>
<evidence type="ECO:0000259" key="4">
    <source>
        <dbReference type="Pfam" id="PF08596"/>
    </source>
</evidence>
<dbReference type="InterPro" id="IPR015943">
    <property type="entry name" value="WD40/YVTN_repeat-like_dom_sf"/>
</dbReference>
<dbReference type="Proteomes" id="UP000182658">
    <property type="component" value="Unassembled WGS sequence"/>
</dbReference>
<dbReference type="GO" id="GO:0045159">
    <property type="term" value="F:myosin II binding"/>
    <property type="evidence" value="ECO:0007669"/>
    <property type="project" value="TreeGrafter"/>
</dbReference>
<dbReference type="OrthoDB" id="19944at2759"/>
<dbReference type="PANTHER" id="PTHR10241:SF25">
    <property type="entry name" value="TOMOSYN, ISOFORM C"/>
    <property type="match status" value="1"/>
</dbReference>
<evidence type="ECO:0000256" key="1">
    <source>
        <dbReference type="ARBA" id="ARBA00008070"/>
    </source>
</evidence>
<sequence>MASFLRGKQAGMQKDLSAGIQPGQFCPDEQSRYGINSQIRHVVCLSYEPVQSLLAVGTNESKFGPGKIYIFGISRVQKFIDPPSPRSIRQLHWVNNRIVSLDSRGEITVWNPDTAERIAGFVAGHGAVSLLTDPLLDWAFIGMNTGDIITYDLDRERMCPFRIPNLWRARDAKARAISLVGMQMHPKDIGQLLVAYSHGVVIYSFKQAQPLKFFEYQVPPGAPGGNGEGVDILRKPRVTHAAWHPTGTFVLTAHDDGSLVFWDPKDGRVVMARSLHDIKVDQPSAKRSQPALVEPFRKIAWCCKANPDDTGLLIAGGHALDAPEKSLTFIELGPTPIYATSSWDLLTNHFQGKRQLTLQTPSGADVVDFCLVPRQSPHFAGSQDPIAILATLTSGEVITLSFPSGYPINPTNQLHPSLQFVHPFVTRFAVTTMDRGRWLAMNETRNRGELLLKGGAEAPKPRRRFEGRNIIQVAHADSTVRIWDVGHADEMENATQVQVDVARALDRYEDVEITAMGMAELTGEFAAGTRSGEVVIYRQGPNKYYGRDQPQHLDPNPGALTDISSRGEPGLKQGLQPFVLYEMAQGPITVVKVSDVGFVAVGSEGGFVSIIDLRGPSLIYQASVAEFAKQEKRSSLFKGHSSTPAAKEWPTVIEFGVLTLEGDNYSSIACFVGTNQGRVATFKLLPSGQGYSVKLAGVNHGSDNVVAICPIVTDTGAPAAATGPIVAGLREGRNVNGVLVVVTSSEIRLFKPATAKGASKSFDDTLCDAAAVTEYEMRGFAVVGVFGTSTRAFSLPGLKEIGRASLKVLDPTRTPASAVTKTGDIFGWTGPSELTILPVWGGSGRALQNSKDKLINPELVMPPRPTISNVQWISGVQYVSPTDLDLLIGGPDRPPSKRMLAAAAAEQRLARAGGGTAAGAAGSSQEGWGDYLTRQLNERTEKLNLMGDSMDNLEDQSAGWADDVSKYISKQKRNVLLGGITGKFF</sequence>
<dbReference type="GO" id="GO:0005886">
    <property type="term" value="C:plasma membrane"/>
    <property type="evidence" value="ECO:0007669"/>
    <property type="project" value="TreeGrafter"/>
</dbReference>
<dbReference type="InterPro" id="IPR013905">
    <property type="entry name" value="Lgl_C_dom"/>
</dbReference>
<feature type="repeat" description="WD" evidence="3">
    <location>
        <begin position="238"/>
        <end position="272"/>
    </location>
</feature>
<dbReference type="GO" id="GO:0005737">
    <property type="term" value="C:cytoplasm"/>
    <property type="evidence" value="ECO:0007669"/>
    <property type="project" value="TreeGrafter"/>
</dbReference>
<dbReference type="EMBL" id="KV875100">
    <property type="protein sequence ID" value="OIW26751.1"/>
    <property type="molecule type" value="Genomic_DNA"/>
</dbReference>
<dbReference type="GO" id="GO:0019905">
    <property type="term" value="F:syntaxin binding"/>
    <property type="evidence" value="ECO:0007669"/>
    <property type="project" value="TreeGrafter"/>
</dbReference>
<name>A0A1J7IGC2_9PEZI</name>
<dbReference type="GO" id="GO:0005096">
    <property type="term" value="F:GTPase activator activity"/>
    <property type="evidence" value="ECO:0007669"/>
    <property type="project" value="TreeGrafter"/>
</dbReference>